<dbReference type="InterPro" id="IPR007387">
    <property type="entry name" value="TRAP_DctQ"/>
</dbReference>
<evidence type="ECO:0000256" key="2">
    <source>
        <dbReference type="ARBA" id="ARBA00022448"/>
    </source>
</evidence>
<feature type="transmembrane region" description="Helical" evidence="9">
    <location>
        <begin position="146"/>
        <end position="169"/>
    </location>
</feature>
<evidence type="ECO:0000256" key="8">
    <source>
        <dbReference type="ARBA" id="ARBA00038436"/>
    </source>
</evidence>
<comment type="similarity">
    <text evidence="8 9">Belongs to the TRAP transporter small permease family.</text>
</comment>
<comment type="subcellular location">
    <subcellularLocation>
        <location evidence="1 9">Cell inner membrane</location>
        <topology evidence="1 9">Multi-pass membrane protein</topology>
    </subcellularLocation>
</comment>
<evidence type="ECO:0000256" key="9">
    <source>
        <dbReference type="RuleBase" id="RU369079"/>
    </source>
</evidence>
<feature type="transmembrane region" description="Helical" evidence="9">
    <location>
        <begin position="66"/>
        <end position="84"/>
    </location>
</feature>
<keyword evidence="2 9" id="KW-0813">Transport</keyword>
<keyword evidence="6 9" id="KW-1133">Transmembrane helix</keyword>
<comment type="caution">
    <text evidence="11">The sequence shown here is derived from an EMBL/GenBank/DDBJ whole genome shotgun (WGS) entry which is preliminary data.</text>
</comment>
<keyword evidence="7 9" id="KW-0472">Membrane</keyword>
<evidence type="ECO:0000313" key="12">
    <source>
        <dbReference type="Proteomes" id="UP000319502"/>
    </source>
</evidence>
<keyword evidence="4 9" id="KW-0997">Cell inner membrane</keyword>
<protein>
    <recommendedName>
        <fullName evidence="9">TRAP transporter small permease protein</fullName>
    </recommendedName>
</protein>
<accession>A0A557QES9</accession>
<dbReference type="GO" id="GO:0015740">
    <property type="term" value="P:C4-dicarboxylate transport"/>
    <property type="evidence" value="ECO:0007669"/>
    <property type="project" value="TreeGrafter"/>
</dbReference>
<comment type="function">
    <text evidence="9">Part of the tripartite ATP-independent periplasmic (TRAP) transport system.</text>
</comment>
<dbReference type="GO" id="GO:0005886">
    <property type="term" value="C:plasma membrane"/>
    <property type="evidence" value="ECO:0007669"/>
    <property type="project" value="UniProtKB-SubCell"/>
</dbReference>
<keyword evidence="12" id="KW-1185">Reference proteome</keyword>
<dbReference type="GO" id="GO:0022857">
    <property type="term" value="F:transmembrane transporter activity"/>
    <property type="evidence" value="ECO:0007669"/>
    <property type="project" value="UniProtKB-UniRule"/>
</dbReference>
<dbReference type="AlphaFoldDB" id="A0A557QES9"/>
<feature type="domain" description="Tripartite ATP-independent periplasmic transporters DctQ component" evidence="10">
    <location>
        <begin position="42"/>
        <end position="171"/>
    </location>
</feature>
<dbReference type="PANTHER" id="PTHR35011:SF10">
    <property type="entry name" value="TRAP TRANSPORTER SMALL PERMEASE PROTEIN"/>
    <property type="match status" value="1"/>
</dbReference>
<evidence type="ECO:0000256" key="6">
    <source>
        <dbReference type="ARBA" id="ARBA00022989"/>
    </source>
</evidence>
<keyword evidence="5 9" id="KW-0812">Transmembrane</keyword>
<evidence type="ECO:0000313" key="11">
    <source>
        <dbReference type="EMBL" id="TVO51383.1"/>
    </source>
</evidence>
<evidence type="ECO:0000256" key="1">
    <source>
        <dbReference type="ARBA" id="ARBA00004429"/>
    </source>
</evidence>
<dbReference type="Pfam" id="PF04290">
    <property type="entry name" value="DctQ"/>
    <property type="match status" value="1"/>
</dbReference>
<dbReference type="InterPro" id="IPR055348">
    <property type="entry name" value="DctQ"/>
</dbReference>
<dbReference type="RefSeq" id="WP_144311197.1">
    <property type="nucleotide sequence ID" value="NZ_VMNK01000020.1"/>
</dbReference>
<dbReference type="EMBL" id="VMNK01000020">
    <property type="protein sequence ID" value="TVO51383.1"/>
    <property type="molecule type" value="Genomic_DNA"/>
</dbReference>
<keyword evidence="3" id="KW-1003">Cell membrane</keyword>
<sequence>MAEAIPRSDDMPDPRPRDPIGRFLYNWSMLSAIGGSLTLFAICGVSVYSVVGRWLTDEPVLGDVELVQMGCALAVAAFLPWAQMKNAHVIVDFFTHTASPAVRGVLDRIAAVLLMVLAFVISWRSFVGAWEAYETGETTMLLGWPLWWSYTTLGPGFFLLGLTAAYTAWQGTLHSEGGME</sequence>
<feature type="transmembrane region" description="Helical" evidence="9">
    <location>
        <begin position="24"/>
        <end position="51"/>
    </location>
</feature>
<feature type="transmembrane region" description="Helical" evidence="9">
    <location>
        <begin position="105"/>
        <end position="126"/>
    </location>
</feature>
<evidence type="ECO:0000256" key="7">
    <source>
        <dbReference type="ARBA" id="ARBA00023136"/>
    </source>
</evidence>
<dbReference type="PANTHER" id="PTHR35011">
    <property type="entry name" value="2,3-DIKETO-L-GULONATE TRAP TRANSPORTER SMALL PERMEASE PROTEIN YIAM"/>
    <property type="match status" value="1"/>
</dbReference>
<gene>
    <name evidence="11" type="ORF">FHP91_19615</name>
</gene>
<evidence type="ECO:0000256" key="4">
    <source>
        <dbReference type="ARBA" id="ARBA00022519"/>
    </source>
</evidence>
<evidence type="ECO:0000256" key="5">
    <source>
        <dbReference type="ARBA" id="ARBA00022692"/>
    </source>
</evidence>
<proteinExistence type="inferred from homology"/>
<organism evidence="11 12">
    <name type="scientific">Denitromonas halophila</name>
    <dbReference type="NCBI Taxonomy" id="1629404"/>
    <lineage>
        <taxon>Bacteria</taxon>
        <taxon>Pseudomonadati</taxon>
        <taxon>Pseudomonadota</taxon>
        <taxon>Betaproteobacteria</taxon>
        <taxon>Rhodocyclales</taxon>
        <taxon>Zoogloeaceae</taxon>
        <taxon>Denitromonas</taxon>
    </lineage>
</organism>
<name>A0A557QES9_9RHOO</name>
<evidence type="ECO:0000256" key="3">
    <source>
        <dbReference type="ARBA" id="ARBA00022475"/>
    </source>
</evidence>
<reference evidence="11 12" key="1">
    <citation type="submission" date="2019-07" db="EMBL/GenBank/DDBJ databases">
        <title>The pathways for chlorine oxyanion respiration interact through the shared metabolite chlorate.</title>
        <authorList>
            <person name="Barnum T.P."/>
            <person name="Cheng Y."/>
            <person name="Hill K.A."/>
            <person name="Lucas L.N."/>
            <person name="Carlson H.K."/>
            <person name="Coates J.D."/>
        </authorList>
    </citation>
    <scope>NUCLEOTIDE SEQUENCE [LARGE SCALE GENOMIC DNA]</scope>
    <source>
        <strain evidence="11 12">SFB-3</strain>
    </source>
</reference>
<evidence type="ECO:0000259" key="10">
    <source>
        <dbReference type="Pfam" id="PF04290"/>
    </source>
</evidence>
<comment type="subunit">
    <text evidence="9">The complex comprises the extracytoplasmic solute receptor protein and the two transmembrane proteins.</text>
</comment>
<dbReference type="OrthoDB" id="6900059at2"/>
<dbReference type="Proteomes" id="UP000319502">
    <property type="component" value="Unassembled WGS sequence"/>
</dbReference>